<evidence type="ECO:0000313" key="1">
    <source>
        <dbReference type="EMBL" id="CEG40559.1"/>
    </source>
</evidence>
<protein>
    <submittedName>
        <fullName evidence="1">Uncharacterized protein</fullName>
    </submittedName>
</protein>
<proteinExistence type="predicted"/>
<dbReference type="GeneID" id="59053119"/>
<dbReference type="RefSeq" id="XP_036263153.1">
    <property type="nucleotide sequence ID" value="XM_036407451.1"/>
</dbReference>
<accession>A0A0P1AJ65</accession>
<organism evidence="1 2">
    <name type="scientific">Plasmopara halstedii</name>
    <name type="common">Downy mildew of sunflower</name>
    <dbReference type="NCBI Taxonomy" id="4781"/>
    <lineage>
        <taxon>Eukaryota</taxon>
        <taxon>Sar</taxon>
        <taxon>Stramenopiles</taxon>
        <taxon>Oomycota</taxon>
        <taxon>Peronosporomycetes</taxon>
        <taxon>Peronosporales</taxon>
        <taxon>Peronosporaceae</taxon>
        <taxon>Plasmopara</taxon>
    </lineage>
</organism>
<evidence type="ECO:0000313" key="2">
    <source>
        <dbReference type="Proteomes" id="UP000054928"/>
    </source>
</evidence>
<dbReference type="AlphaFoldDB" id="A0A0P1AJ65"/>
<reference evidence="2" key="1">
    <citation type="submission" date="2014-09" db="EMBL/GenBank/DDBJ databases">
        <authorList>
            <person name="Sharma Rahul"/>
            <person name="Thines Marco"/>
        </authorList>
    </citation>
    <scope>NUCLEOTIDE SEQUENCE [LARGE SCALE GENOMIC DNA]</scope>
</reference>
<keyword evidence="2" id="KW-1185">Reference proteome</keyword>
<sequence>MTKYIEDFYGQYCIQRIKSVDEYYQPKLRDSRVLSSGDWIKSKIHAVDDSIDYKHSDDVLTLARTDTRIYCNINSMKWINRRCLKTKIYFNKQTLNAVWNTSLQLTLKMSDCIIYAR</sequence>
<name>A0A0P1AJ65_PLAHL</name>
<dbReference type="Proteomes" id="UP000054928">
    <property type="component" value="Unassembled WGS sequence"/>
</dbReference>
<dbReference type="EMBL" id="CCYD01000523">
    <property type="protein sequence ID" value="CEG40559.1"/>
    <property type="molecule type" value="Genomic_DNA"/>
</dbReference>